<keyword evidence="4 9" id="KW-0547">Nucleotide-binding</keyword>
<dbReference type="Pfam" id="PF00750">
    <property type="entry name" value="tRNA-synt_1d"/>
    <property type="match status" value="2"/>
</dbReference>
<evidence type="ECO:0000313" key="12">
    <source>
        <dbReference type="Proteomes" id="UP000800041"/>
    </source>
</evidence>
<dbReference type="FunFam" id="1.10.730.10:FF:000006">
    <property type="entry name" value="Arginyl-tRNA synthetase 2, mitochondrial"/>
    <property type="match status" value="1"/>
</dbReference>
<keyword evidence="12" id="KW-1185">Reference proteome</keyword>
<dbReference type="GO" id="GO:0005524">
    <property type="term" value="F:ATP binding"/>
    <property type="evidence" value="ECO:0007669"/>
    <property type="project" value="UniProtKB-KW"/>
</dbReference>
<keyword evidence="5 9" id="KW-0067">ATP-binding</keyword>
<keyword evidence="7 9" id="KW-0030">Aminoacyl-tRNA synthetase</keyword>
<keyword evidence="6 9" id="KW-0648">Protein biosynthesis</keyword>
<dbReference type="InterPro" id="IPR009080">
    <property type="entry name" value="tRNAsynth_Ia_anticodon-bd"/>
</dbReference>
<sequence>MDQVLGAFPSLNPIDIFRIAIADVLAAVTGLDSRQIYDALAWTNTLDKGDLLLAVPRLRPPSVDGIYIRLFFNPQLLPSLVLRQILSLRGKYGFNPYEGLHDSKDSSKGKKKVIVEFSSPNIAKKFRVSHLRSTIIGGFLSNLFEGQGWDVVRMNYLGDWGRQYGLLAIGWRRYGDEEAFREDPVKHLFDIYVRISAEFKPEDEAYKAAKKRGEDTSALESRGLLGEAKAYFKSMEDGDEEALGLWRRFRGISIERYKLSYARLNIAFTEYSGESQVKKESMKLAERILMERGISEYDEGATIVDFRKHGAKNLEVAGHREQGAHLLRLFKLLELMGGCYAELSKKMQHGTYGKVMGMSTRRGTVKFLTDILNDVGESMHEVMRTNEAKYSQVAEPDKVADLLGISSIILQDMSGKRINNYPFDLARSTSYEGDTGPYLQYAHARLCSIARDVKLTREELVGADFALLQEPHAVDLVRLMAQYPDTIVQARKTLEPSAIVTYLFRLTHQLSSSYDVLRVVRAKKGVEIPKEVTVARAALFEAARQVIYNGMVLLGMTPVDQ</sequence>
<dbReference type="GO" id="GO:0005739">
    <property type="term" value="C:mitochondrion"/>
    <property type="evidence" value="ECO:0007669"/>
    <property type="project" value="TreeGrafter"/>
</dbReference>
<dbReference type="SUPFAM" id="SSF55190">
    <property type="entry name" value="Arginyl-tRNA synthetase (ArgRS), N-terminal 'additional' domain"/>
    <property type="match status" value="1"/>
</dbReference>
<dbReference type="CDD" id="cd07956">
    <property type="entry name" value="Anticodon_Ia_Arg"/>
    <property type="match status" value="1"/>
</dbReference>
<dbReference type="InterPro" id="IPR014729">
    <property type="entry name" value="Rossmann-like_a/b/a_fold"/>
</dbReference>
<dbReference type="Gene3D" id="1.10.730.10">
    <property type="entry name" value="Isoleucyl-tRNA Synthetase, Domain 1"/>
    <property type="match status" value="1"/>
</dbReference>
<dbReference type="PRINTS" id="PR01038">
    <property type="entry name" value="TRNASYNTHARG"/>
</dbReference>
<dbReference type="InterPro" id="IPR008909">
    <property type="entry name" value="DALR_anticod-bd"/>
</dbReference>
<dbReference type="EMBL" id="ML977166">
    <property type="protein sequence ID" value="KAF1984755.1"/>
    <property type="molecule type" value="Genomic_DNA"/>
</dbReference>
<dbReference type="PANTHER" id="PTHR11956">
    <property type="entry name" value="ARGINYL-TRNA SYNTHETASE"/>
    <property type="match status" value="1"/>
</dbReference>
<evidence type="ECO:0000256" key="3">
    <source>
        <dbReference type="ARBA" id="ARBA00022598"/>
    </source>
</evidence>
<comment type="similarity">
    <text evidence="1 9">Belongs to the class-I aminoacyl-tRNA synthetase family.</text>
</comment>
<evidence type="ECO:0000256" key="5">
    <source>
        <dbReference type="ARBA" id="ARBA00022840"/>
    </source>
</evidence>
<comment type="catalytic activity">
    <reaction evidence="8">
        <text>tRNA(Arg) + L-arginine + ATP = L-arginyl-tRNA(Arg) + AMP + diphosphate</text>
        <dbReference type="Rhea" id="RHEA:20301"/>
        <dbReference type="Rhea" id="RHEA-COMP:9658"/>
        <dbReference type="Rhea" id="RHEA-COMP:9673"/>
        <dbReference type="ChEBI" id="CHEBI:30616"/>
        <dbReference type="ChEBI" id="CHEBI:32682"/>
        <dbReference type="ChEBI" id="CHEBI:33019"/>
        <dbReference type="ChEBI" id="CHEBI:78442"/>
        <dbReference type="ChEBI" id="CHEBI:78513"/>
        <dbReference type="ChEBI" id="CHEBI:456215"/>
        <dbReference type="EC" id="6.1.1.19"/>
    </reaction>
</comment>
<protein>
    <recommendedName>
        <fullName evidence="2">arginine--tRNA ligase</fullName>
        <ecNumber evidence="2">6.1.1.19</ecNumber>
    </recommendedName>
</protein>
<dbReference type="AlphaFoldDB" id="A0A6G1GUZ9"/>
<evidence type="ECO:0000259" key="10">
    <source>
        <dbReference type="SMART" id="SM00836"/>
    </source>
</evidence>
<proteinExistence type="inferred from homology"/>
<organism evidence="11 12">
    <name type="scientific">Aulographum hederae CBS 113979</name>
    <dbReference type="NCBI Taxonomy" id="1176131"/>
    <lineage>
        <taxon>Eukaryota</taxon>
        <taxon>Fungi</taxon>
        <taxon>Dikarya</taxon>
        <taxon>Ascomycota</taxon>
        <taxon>Pezizomycotina</taxon>
        <taxon>Dothideomycetes</taxon>
        <taxon>Pleosporomycetidae</taxon>
        <taxon>Aulographales</taxon>
        <taxon>Aulographaceae</taxon>
    </lineage>
</organism>
<dbReference type="Gene3D" id="3.40.50.620">
    <property type="entry name" value="HUPs"/>
    <property type="match status" value="2"/>
</dbReference>
<dbReference type="EC" id="6.1.1.19" evidence="2"/>
<evidence type="ECO:0000256" key="8">
    <source>
        <dbReference type="ARBA" id="ARBA00049339"/>
    </source>
</evidence>
<name>A0A6G1GUZ9_9PEZI</name>
<accession>A0A6G1GUZ9</accession>
<evidence type="ECO:0000256" key="7">
    <source>
        <dbReference type="ARBA" id="ARBA00023146"/>
    </source>
</evidence>
<dbReference type="Pfam" id="PF05746">
    <property type="entry name" value="DALR_1"/>
    <property type="match status" value="1"/>
</dbReference>
<gene>
    <name evidence="11" type="ORF">K402DRAFT_413704</name>
</gene>
<feature type="domain" description="DALR anticodon binding" evidence="10">
    <location>
        <begin position="439"/>
        <end position="561"/>
    </location>
</feature>
<evidence type="ECO:0000313" key="11">
    <source>
        <dbReference type="EMBL" id="KAF1984755.1"/>
    </source>
</evidence>
<dbReference type="SMART" id="SM00836">
    <property type="entry name" value="DALR_1"/>
    <property type="match status" value="1"/>
</dbReference>
<keyword evidence="3 9" id="KW-0436">Ligase</keyword>
<dbReference type="GO" id="GO:0006420">
    <property type="term" value="P:arginyl-tRNA aminoacylation"/>
    <property type="evidence" value="ECO:0007669"/>
    <property type="project" value="InterPro"/>
</dbReference>
<evidence type="ECO:0000256" key="1">
    <source>
        <dbReference type="ARBA" id="ARBA00005594"/>
    </source>
</evidence>
<evidence type="ECO:0000256" key="6">
    <source>
        <dbReference type="ARBA" id="ARBA00022917"/>
    </source>
</evidence>
<evidence type="ECO:0000256" key="2">
    <source>
        <dbReference type="ARBA" id="ARBA00012837"/>
    </source>
</evidence>
<evidence type="ECO:0000256" key="9">
    <source>
        <dbReference type="RuleBase" id="RU363038"/>
    </source>
</evidence>
<reference evidence="11" key="1">
    <citation type="journal article" date="2020" name="Stud. Mycol.">
        <title>101 Dothideomycetes genomes: a test case for predicting lifestyles and emergence of pathogens.</title>
        <authorList>
            <person name="Haridas S."/>
            <person name="Albert R."/>
            <person name="Binder M."/>
            <person name="Bloem J."/>
            <person name="Labutti K."/>
            <person name="Salamov A."/>
            <person name="Andreopoulos B."/>
            <person name="Baker S."/>
            <person name="Barry K."/>
            <person name="Bills G."/>
            <person name="Bluhm B."/>
            <person name="Cannon C."/>
            <person name="Castanera R."/>
            <person name="Culley D."/>
            <person name="Daum C."/>
            <person name="Ezra D."/>
            <person name="Gonzalez J."/>
            <person name="Henrissat B."/>
            <person name="Kuo A."/>
            <person name="Liang C."/>
            <person name="Lipzen A."/>
            <person name="Lutzoni F."/>
            <person name="Magnuson J."/>
            <person name="Mondo S."/>
            <person name="Nolan M."/>
            <person name="Ohm R."/>
            <person name="Pangilinan J."/>
            <person name="Park H.-J."/>
            <person name="Ramirez L."/>
            <person name="Alfaro M."/>
            <person name="Sun H."/>
            <person name="Tritt A."/>
            <person name="Yoshinaga Y."/>
            <person name="Zwiers L.-H."/>
            <person name="Turgeon B."/>
            <person name="Goodwin S."/>
            <person name="Spatafora J."/>
            <person name="Crous P."/>
            <person name="Grigoriev I."/>
        </authorList>
    </citation>
    <scope>NUCLEOTIDE SEQUENCE</scope>
    <source>
        <strain evidence="11">CBS 113979</strain>
    </source>
</reference>
<dbReference type="GO" id="GO:0004814">
    <property type="term" value="F:arginine-tRNA ligase activity"/>
    <property type="evidence" value="ECO:0007669"/>
    <property type="project" value="UniProtKB-EC"/>
</dbReference>
<dbReference type="SUPFAM" id="SSF52374">
    <property type="entry name" value="Nucleotidylyl transferase"/>
    <property type="match status" value="1"/>
</dbReference>
<dbReference type="SUPFAM" id="SSF47323">
    <property type="entry name" value="Anticodon-binding domain of a subclass of class I aminoacyl-tRNA synthetases"/>
    <property type="match status" value="1"/>
</dbReference>
<dbReference type="PANTHER" id="PTHR11956:SF11">
    <property type="entry name" value="ARGININE--TRNA LIGASE, MITOCHONDRIAL-RELATED"/>
    <property type="match status" value="1"/>
</dbReference>
<dbReference type="InterPro" id="IPR035684">
    <property type="entry name" value="ArgRS_core"/>
</dbReference>
<dbReference type="Proteomes" id="UP000800041">
    <property type="component" value="Unassembled WGS sequence"/>
</dbReference>
<dbReference type="InterPro" id="IPR036695">
    <property type="entry name" value="Arg-tRNA-synth_N_sf"/>
</dbReference>
<dbReference type="GO" id="GO:0032543">
    <property type="term" value="P:mitochondrial translation"/>
    <property type="evidence" value="ECO:0007669"/>
    <property type="project" value="TreeGrafter"/>
</dbReference>
<dbReference type="OrthoDB" id="68056at2759"/>
<dbReference type="Gene3D" id="3.30.1360.70">
    <property type="entry name" value="Arginyl tRNA synthetase N-terminal domain"/>
    <property type="match status" value="1"/>
</dbReference>
<evidence type="ECO:0000256" key="4">
    <source>
        <dbReference type="ARBA" id="ARBA00022741"/>
    </source>
</evidence>
<dbReference type="InterPro" id="IPR001278">
    <property type="entry name" value="Arg-tRNA-ligase"/>
</dbReference>